<keyword evidence="1" id="KW-0496">Mitochondrion</keyword>
<sequence>MLYYFTSGAKTEASPKQDINLKRWDWVFQRSVISRSFYLCSVGPPIQILPFLALSELLYLLSCNP</sequence>
<organism evidence="1">
    <name type="scientific">Utricularia reniformis</name>
    <dbReference type="NCBI Taxonomy" id="192314"/>
    <lineage>
        <taxon>Eukaryota</taxon>
        <taxon>Viridiplantae</taxon>
        <taxon>Streptophyta</taxon>
        <taxon>Embryophyta</taxon>
        <taxon>Tracheophyta</taxon>
        <taxon>Spermatophyta</taxon>
        <taxon>Magnoliopsida</taxon>
        <taxon>eudicotyledons</taxon>
        <taxon>Gunneridae</taxon>
        <taxon>Pentapetalae</taxon>
        <taxon>asterids</taxon>
        <taxon>lamiids</taxon>
        <taxon>Lamiales</taxon>
        <taxon>Lentibulariaceae</taxon>
        <taxon>Utricularia</taxon>
    </lineage>
</organism>
<evidence type="ECO:0000313" key="1">
    <source>
        <dbReference type="EMBL" id="ART32186.1"/>
    </source>
</evidence>
<name>A0A1Y0B404_9LAMI</name>
<dbReference type="EMBL" id="KY774314">
    <property type="protein sequence ID" value="ART32186.1"/>
    <property type="molecule type" value="Genomic_DNA"/>
</dbReference>
<reference evidence="1" key="1">
    <citation type="submission" date="2017-03" db="EMBL/GenBank/DDBJ databases">
        <title>The mitochondrial genome of the carnivorous plant Utricularia reniformis (Lentibulariaceae): structure, comparative analysis and evolutionary landmarks.</title>
        <authorList>
            <person name="Silva S.R."/>
            <person name="Alvarenga D.O."/>
            <person name="Michael T.P."/>
            <person name="Miranda V.F.O."/>
            <person name="Varani A.M."/>
        </authorList>
    </citation>
    <scope>NUCLEOTIDE SEQUENCE</scope>
</reference>
<gene>
    <name evidence="1" type="ORF">AEK19_MT2027</name>
</gene>
<geneLocation type="mitochondrion" evidence="1"/>
<dbReference type="AlphaFoldDB" id="A0A1Y0B404"/>
<protein>
    <submittedName>
        <fullName evidence="1">Uncharacterized protein</fullName>
    </submittedName>
</protein>
<accession>A0A1Y0B404</accession>
<proteinExistence type="predicted"/>